<evidence type="ECO:0000313" key="3">
    <source>
        <dbReference type="Proteomes" id="UP000233387"/>
    </source>
</evidence>
<evidence type="ECO:0008006" key="4">
    <source>
        <dbReference type="Google" id="ProtNLM"/>
    </source>
</evidence>
<accession>A0A2N3I969</accession>
<evidence type="ECO:0000256" key="1">
    <source>
        <dbReference type="SAM" id="MobiDB-lite"/>
    </source>
</evidence>
<sequence length="68" mass="7846">MKKFIAGLICWLSVAIFGACSKPKCPTYMTPQEFAKFEAERMQKGSRLKRDSKGNIKKAKKRPDKFIY</sequence>
<dbReference type="AlphaFoldDB" id="A0A2N3I969"/>
<evidence type="ECO:0000313" key="2">
    <source>
        <dbReference type="EMBL" id="PKQ66871.1"/>
    </source>
</evidence>
<dbReference type="EMBL" id="NKXO01000041">
    <property type="protein sequence ID" value="PKQ66871.1"/>
    <property type="molecule type" value="Genomic_DNA"/>
</dbReference>
<name>A0A2N3I969_9BACT</name>
<dbReference type="RefSeq" id="WP_101359522.1">
    <property type="nucleotide sequence ID" value="NZ_NKXO01000041.1"/>
</dbReference>
<feature type="region of interest" description="Disordered" evidence="1">
    <location>
        <begin position="44"/>
        <end position="68"/>
    </location>
</feature>
<keyword evidence="3" id="KW-1185">Reference proteome</keyword>
<protein>
    <recommendedName>
        <fullName evidence="4">Lipoprotein</fullName>
    </recommendedName>
</protein>
<dbReference type="OrthoDB" id="9925406at2"/>
<dbReference type="PROSITE" id="PS51257">
    <property type="entry name" value="PROKAR_LIPOPROTEIN"/>
    <property type="match status" value="1"/>
</dbReference>
<feature type="compositionally biased region" description="Basic and acidic residues" evidence="1">
    <location>
        <begin position="44"/>
        <end position="54"/>
    </location>
</feature>
<feature type="compositionally biased region" description="Basic residues" evidence="1">
    <location>
        <begin position="55"/>
        <end position="68"/>
    </location>
</feature>
<dbReference type="Proteomes" id="UP000233387">
    <property type="component" value="Unassembled WGS sequence"/>
</dbReference>
<comment type="caution">
    <text evidence="2">The sequence shown here is derived from an EMBL/GenBank/DDBJ whole genome shotgun (WGS) entry which is preliminary data.</text>
</comment>
<organism evidence="2 3">
    <name type="scientific">Raineya orbicola</name>
    <dbReference type="NCBI Taxonomy" id="2016530"/>
    <lineage>
        <taxon>Bacteria</taxon>
        <taxon>Pseudomonadati</taxon>
        <taxon>Bacteroidota</taxon>
        <taxon>Cytophagia</taxon>
        <taxon>Cytophagales</taxon>
        <taxon>Raineyaceae</taxon>
        <taxon>Raineya</taxon>
    </lineage>
</organism>
<reference evidence="2 3" key="1">
    <citation type="submission" date="2017-06" db="EMBL/GenBank/DDBJ databases">
        <title>Raineya orbicola gen. nov., sp. nov. a slightly thermophilic bacterium of the phylum Bacteroidetes and the description of Raineyaceae fam. nov.</title>
        <authorList>
            <person name="Albuquerque L."/>
            <person name="Polonia A.R.M."/>
            <person name="Barroso C."/>
            <person name="Froufe H.J.C."/>
            <person name="Lage O."/>
            <person name="Lobo-Da-Cunha A."/>
            <person name="Egas C."/>
            <person name="Da Costa M.S."/>
        </authorList>
    </citation>
    <scope>NUCLEOTIDE SEQUENCE [LARGE SCALE GENOMIC DNA]</scope>
    <source>
        <strain evidence="2 3">SPSPC-11</strain>
    </source>
</reference>
<gene>
    <name evidence="2" type="ORF">Rain11_2259</name>
</gene>
<proteinExistence type="predicted"/>